<reference evidence="5" key="1">
    <citation type="journal article" date="2019" name="Int. J. Syst. Evol. Microbiol.">
        <title>The Global Catalogue of Microorganisms (GCM) 10K type strain sequencing project: providing services to taxonomists for standard genome sequencing and annotation.</title>
        <authorList>
            <consortium name="The Broad Institute Genomics Platform"/>
            <consortium name="The Broad Institute Genome Sequencing Center for Infectious Disease"/>
            <person name="Wu L."/>
            <person name="Ma J."/>
        </authorList>
    </citation>
    <scope>NUCLEOTIDE SEQUENCE [LARGE SCALE GENOMIC DNA]</scope>
    <source>
        <strain evidence="5">KCTC 62192</strain>
    </source>
</reference>
<dbReference type="Pfam" id="PF00460">
    <property type="entry name" value="Flg_bb_rod"/>
    <property type="match status" value="1"/>
</dbReference>
<dbReference type="InterPro" id="IPR001444">
    <property type="entry name" value="Flag_bb_rod_N"/>
</dbReference>
<dbReference type="InterPro" id="IPR019776">
    <property type="entry name" value="Flagellar_basal_body_rod_CS"/>
</dbReference>
<accession>A0ABV7AM38</accession>
<dbReference type="Proteomes" id="UP001595443">
    <property type="component" value="Unassembled WGS sequence"/>
</dbReference>
<evidence type="ECO:0000259" key="3">
    <source>
        <dbReference type="Pfam" id="PF00460"/>
    </source>
</evidence>
<evidence type="ECO:0000256" key="2">
    <source>
        <dbReference type="ARBA" id="ARBA00009677"/>
    </source>
</evidence>
<comment type="caution">
    <text evidence="4">The sequence shown here is derived from an EMBL/GenBank/DDBJ whole genome shotgun (WGS) entry which is preliminary data.</text>
</comment>
<keyword evidence="4" id="KW-0966">Cell projection</keyword>
<keyword evidence="5" id="KW-1185">Reference proteome</keyword>
<sequence length="124" mass="13781">MKLDSMSFFRLASERMQWLSARQRVISENIANADTPGYRAQDVASFDAFVEHVRSNEAQLGPTDFTTLTPVETVTADDSWTGTLSGNTVVLEQQTVKAGETAQQYRLAANLYRKAHELLNLAAK</sequence>
<comment type="similarity">
    <text evidence="2">Belongs to the flagella basal body rod proteins family.</text>
</comment>
<comment type="subcellular location">
    <subcellularLocation>
        <location evidence="1">Bacterial flagellum basal body</location>
    </subcellularLocation>
</comment>
<dbReference type="RefSeq" id="WP_377835577.1">
    <property type="nucleotide sequence ID" value="NZ_JBHRSK010000026.1"/>
</dbReference>
<keyword evidence="4" id="KW-0282">Flagellum</keyword>
<protein>
    <submittedName>
        <fullName evidence="4">Flagellar basal body rod protein FlgB</fullName>
    </submittedName>
</protein>
<gene>
    <name evidence="4" type="ORF">ACFOES_20725</name>
</gene>
<name>A0ABV7AM38_9RHOB</name>
<dbReference type="PROSITE" id="PS00588">
    <property type="entry name" value="FLAGELLA_BB_ROD"/>
    <property type="match status" value="1"/>
</dbReference>
<evidence type="ECO:0000313" key="4">
    <source>
        <dbReference type="EMBL" id="MFC2970529.1"/>
    </source>
</evidence>
<proteinExistence type="inferred from homology"/>
<feature type="domain" description="Flagellar basal body rod protein N-terminal" evidence="3">
    <location>
        <begin position="10"/>
        <end position="39"/>
    </location>
</feature>
<dbReference type="EMBL" id="JBHRSK010000026">
    <property type="protein sequence ID" value="MFC2970529.1"/>
    <property type="molecule type" value="Genomic_DNA"/>
</dbReference>
<keyword evidence="4" id="KW-0969">Cilium</keyword>
<evidence type="ECO:0000313" key="5">
    <source>
        <dbReference type="Proteomes" id="UP001595443"/>
    </source>
</evidence>
<evidence type="ECO:0000256" key="1">
    <source>
        <dbReference type="ARBA" id="ARBA00004117"/>
    </source>
</evidence>
<organism evidence="4 5">
    <name type="scientific">Acidimangrovimonas pyrenivorans</name>
    <dbReference type="NCBI Taxonomy" id="2030798"/>
    <lineage>
        <taxon>Bacteria</taxon>
        <taxon>Pseudomonadati</taxon>
        <taxon>Pseudomonadota</taxon>
        <taxon>Alphaproteobacteria</taxon>
        <taxon>Rhodobacterales</taxon>
        <taxon>Paracoccaceae</taxon>
        <taxon>Acidimangrovimonas</taxon>
    </lineage>
</organism>